<name>A0AAD4VLR4_PRUDU</name>
<proteinExistence type="predicted"/>
<dbReference type="Proteomes" id="UP001054821">
    <property type="component" value="Chromosome 5"/>
</dbReference>
<accession>A0AAD4VLR4</accession>
<evidence type="ECO:0000313" key="2">
    <source>
        <dbReference type="EMBL" id="KAI5327348.1"/>
    </source>
</evidence>
<evidence type="ECO:0000313" key="3">
    <source>
        <dbReference type="Proteomes" id="UP001054821"/>
    </source>
</evidence>
<reference evidence="2 3" key="1">
    <citation type="journal article" date="2022" name="G3 (Bethesda)">
        <title>Whole-genome sequence and methylome profiling of the almond [Prunus dulcis (Mill.) D.A. Webb] cultivar 'Nonpareil'.</title>
        <authorList>
            <person name="D'Amico-Willman K.M."/>
            <person name="Ouma W.Z."/>
            <person name="Meulia T."/>
            <person name="Sideli G.M."/>
            <person name="Gradziel T.M."/>
            <person name="Fresnedo-Ramirez J."/>
        </authorList>
    </citation>
    <scope>NUCLEOTIDE SEQUENCE [LARGE SCALE GENOMIC DNA]</scope>
    <source>
        <strain evidence="2">Clone GOH B32 T37-40</strain>
    </source>
</reference>
<evidence type="ECO:0000259" key="1">
    <source>
        <dbReference type="Pfam" id="PF25597"/>
    </source>
</evidence>
<feature type="domain" description="Retroviral polymerase SH3-like" evidence="1">
    <location>
        <begin position="5"/>
        <end position="50"/>
    </location>
</feature>
<comment type="caution">
    <text evidence="2">The sequence shown here is derived from an EMBL/GenBank/DDBJ whole genome shotgun (WGS) entry which is preliminary data.</text>
</comment>
<dbReference type="EMBL" id="JAJFAZ020000005">
    <property type="protein sequence ID" value="KAI5327348.1"/>
    <property type="molecule type" value="Genomic_DNA"/>
</dbReference>
<keyword evidence="3" id="KW-1185">Reference proteome</keyword>
<sequence>MHRVPKGVFVGYATCEKGYKIFDPCTKKLMLSRDVVFDETMSWNWKENSENSVAMTYIQNQFENMVGENAHGLSEIEESPSSLCTQSHNAEQERSIHESAKISQPYDHTPVKWRNISDILAQCNLCIVEPEK</sequence>
<dbReference type="InterPro" id="IPR057670">
    <property type="entry name" value="SH3_retrovirus"/>
</dbReference>
<organism evidence="2 3">
    <name type="scientific">Prunus dulcis</name>
    <name type="common">Almond</name>
    <name type="synonym">Amygdalus dulcis</name>
    <dbReference type="NCBI Taxonomy" id="3755"/>
    <lineage>
        <taxon>Eukaryota</taxon>
        <taxon>Viridiplantae</taxon>
        <taxon>Streptophyta</taxon>
        <taxon>Embryophyta</taxon>
        <taxon>Tracheophyta</taxon>
        <taxon>Spermatophyta</taxon>
        <taxon>Magnoliopsida</taxon>
        <taxon>eudicotyledons</taxon>
        <taxon>Gunneridae</taxon>
        <taxon>Pentapetalae</taxon>
        <taxon>rosids</taxon>
        <taxon>fabids</taxon>
        <taxon>Rosales</taxon>
        <taxon>Rosaceae</taxon>
        <taxon>Amygdaloideae</taxon>
        <taxon>Amygdaleae</taxon>
        <taxon>Prunus</taxon>
    </lineage>
</organism>
<dbReference type="Pfam" id="PF25597">
    <property type="entry name" value="SH3_retrovirus"/>
    <property type="match status" value="1"/>
</dbReference>
<dbReference type="AlphaFoldDB" id="A0AAD4VLR4"/>
<gene>
    <name evidence="2" type="ORF">L3X38_026744</name>
</gene>
<protein>
    <recommendedName>
        <fullName evidence="1">Retroviral polymerase SH3-like domain-containing protein</fullName>
    </recommendedName>
</protein>